<comment type="caution">
    <text evidence="1">The sequence shown here is derived from an EMBL/GenBank/DDBJ whole genome shotgun (WGS) entry which is preliminary data.</text>
</comment>
<sequence length="74" mass="8046">MLVLCDLHFAPWQYGLALAVPWIGGSAGSRVAGPTAAKYGERQVCGSRPRTSTPARTVAQEMWPPVIRRRVSLP</sequence>
<dbReference type="EMBL" id="BAABIB010000056">
    <property type="protein sequence ID" value="GAA5160822.1"/>
    <property type="molecule type" value="Genomic_DNA"/>
</dbReference>
<organism evidence="1 2">
    <name type="scientific">Amycolatopsis dongchuanensis</name>
    <dbReference type="NCBI Taxonomy" id="1070866"/>
    <lineage>
        <taxon>Bacteria</taxon>
        <taxon>Bacillati</taxon>
        <taxon>Actinomycetota</taxon>
        <taxon>Actinomycetes</taxon>
        <taxon>Pseudonocardiales</taxon>
        <taxon>Pseudonocardiaceae</taxon>
        <taxon>Amycolatopsis</taxon>
    </lineage>
</organism>
<gene>
    <name evidence="1" type="ORF">GCM10023214_25230</name>
</gene>
<evidence type="ECO:0000313" key="2">
    <source>
        <dbReference type="Proteomes" id="UP001500192"/>
    </source>
</evidence>
<reference evidence="2" key="1">
    <citation type="journal article" date="2019" name="Int. J. Syst. Evol. Microbiol.">
        <title>The Global Catalogue of Microorganisms (GCM) 10K type strain sequencing project: providing services to taxonomists for standard genome sequencing and annotation.</title>
        <authorList>
            <consortium name="The Broad Institute Genomics Platform"/>
            <consortium name="The Broad Institute Genome Sequencing Center for Infectious Disease"/>
            <person name="Wu L."/>
            <person name="Ma J."/>
        </authorList>
    </citation>
    <scope>NUCLEOTIDE SEQUENCE [LARGE SCALE GENOMIC DNA]</scope>
    <source>
        <strain evidence="2">JCM 18054</strain>
    </source>
</reference>
<name>A0ABP9QF36_9PSEU</name>
<accession>A0ABP9QF36</accession>
<evidence type="ECO:0000313" key="1">
    <source>
        <dbReference type="EMBL" id="GAA5160822.1"/>
    </source>
</evidence>
<dbReference type="Proteomes" id="UP001500192">
    <property type="component" value="Unassembled WGS sequence"/>
</dbReference>
<proteinExistence type="predicted"/>
<protein>
    <submittedName>
        <fullName evidence="1">Uncharacterized protein</fullName>
    </submittedName>
</protein>
<keyword evidence="2" id="KW-1185">Reference proteome</keyword>